<dbReference type="OrthoDB" id="47007at2759"/>
<dbReference type="PANTHER" id="PTHR44196:SF1">
    <property type="entry name" value="DEHYDROGENASE_REDUCTASE SDR FAMILY MEMBER 7B"/>
    <property type="match status" value="1"/>
</dbReference>
<name>C5L197_PERM5</name>
<proteinExistence type="inferred from homology"/>
<dbReference type="InParanoid" id="C5L197"/>
<keyword evidence="3" id="KW-0472">Membrane</keyword>
<protein>
    <submittedName>
        <fullName evidence="4">Short-chain dehydrogenase, putative</fullName>
    </submittedName>
</protein>
<evidence type="ECO:0000256" key="3">
    <source>
        <dbReference type="SAM" id="Phobius"/>
    </source>
</evidence>
<dbReference type="InterPro" id="IPR002347">
    <property type="entry name" value="SDR_fam"/>
</dbReference>
<dbReference type="AlphaFoldDB" id="C5L197"/>
<sequence>MSPSTYLDVDPKLVDVLKFEGINFIFTWIGALVRLILDAIMLGLLPLGYTISRVWARMRQQAEPPKVVLITGAGGEGLGAMLALQYAGPSTRKIILTDVHRESLEAVAEACRAKGTSEVVLVEADVCDESAMRELARAHSDVDLVIANAGVSAHTVPGVSAERPTLSVTESSSKVLSINVLGVMNTILPFVDPMCKRRSGHLVIISSMGSYLPTAASPEYHASKACVRVYGESLRVLLRGTGVDVTVVCPGFVKTPMTDIAAMRHVHPLPLMVSGEDAALKCKQGIDANMAVVNFPAPLLWITEAAMSWPSTIRELIIPCPPGTQLSRLARLEA</sequence>
<organism evidence="5">
    <name type="scientific">Perkinsus marinus (strain ATCC 50983 / TXsc)</name>
    <dbReference type="NCBI Taxonomy" id="423536"/>
    <lineage>
        <taxon>Eukaryota</taxon>
        <taxon>Sar</taxon>
        <taxon>Alveolata</taxon>
        <taxon>Perkinsozoa</taxon>
        <taxon>Perkinsea</taxon>
        <taxon>Perkinsida</taxon>
        <taxon>Perkinsidae</taxon>
        <taxon>Perkinsus</taxon>
    </lineage>
</organism>
<dbReference type="OMA" id="VIKGWRP"/>
<feature type="transmembrane region" description="Helical" evidence="3">
    <location>
        <begin position="25"/>
        <end position="47"/>
    </location>
</feature>
<dbReference type="GO" id="GO:0016020">
    <property type="term" value="C:membrane"/>
    <property type="evidence" value="ECO:0007669"/>
    <property type="project" value="TreeGrafter"/>
</dbReference>
<dbReference type="SUPFAM" id="SSF51735">
    <property type="entry name" value="NAD(P)-binding Rossmann-fold domains"/>
    <property type="match status" value="1"/>
</dbReference>
<reference evidence="4 5" key="1">
    <citation type="submission" date="2008-07" db="EMBL/GenBank/DDBJ databases">
        <authorList>
            <person name="El-Sayed N."/>
            <person name="Caler E."/>
            <person name="Inman J."/>
            <person name="Amedeo P."/>
            <person name="Hass B."/>
            <person name="Wortman J."/>
        </authorList>
    </citation>
    <scope>NUCLEOTIDE SEQUENCE [LARGE SCALE GENOMIC DNA]</scope>
    <source>
        <strain evidence="5">ATCC 50983 / TXsc</strain>
    </source>
</reference>
<evidence type="ECO:0000313" key="4">
    <source>
        <dbReference type="EMBL" id="EER09504.1"/>
    </source>
</evidence>
<dbReference type="PANTHER" id="PTHR44196">
    <property type="entry name" value="DEHYDROGENASE/REDUCTASE SDR FAMILY MEMBER 7B"/>
    <property type="match status" value="1"/>
</dbReference>
<dbReference type="InterPro" id="IPR036291">
    <property type="entry name" value="NAD(P)-bd_dom_sf"/>
</dbReference>
<comment type="similarity">
    <text evidence="1">Belongs to the short-chain dehydrogenases/reductases (SDR) family.</text>
</comment>
<evidence type="ECO:0000256" key="2">
    <source>
        <dbReference type="ARBA" id="ARBA00023002"/>
    </source>
</evidence>
<dbReference type="Gene3D" id="3.40.50.720">
    <property type="entry name" value="NAD(P)-binding Rossmann-like Domain"/>
    <property type="match status" value="1"/>
</dbReference>
<dbReference type="PRINTS" id="PR00081">
    <property type="entry name" value="GDHRDH"/>
</dbReference>
<dbReference type="GO" id="GO:0016491">
    <property type="term" value="F:oxidoreductase activity"/>
    <property type="evidence" value="ECO:0007669"/>
    <property type="project" value="UniProtKB-KW"/>
</dbReference>
<keyword evidence="3" id="KW-1133">Transmembrane helix</keyword>
<dbReference type="GeneID" id="9052400"/>
<evidence type="ECO:0000256" key="1">
    <source>
        <dbReference type="ARBA" id="ARBA00006484"/>
    </source>
</evidence>
<gene>
    <name evidence="4" type="ORF">Pmar_PMAR016435</name>
</gene>
<evidence type="ECO:0000313" key="5">
    <source>
        <dbReference type="Proteomes" id="UP000007800"/>
    </source>
</evidence>
<dbReference type="Pfam" id="PF00106">
    <property type="entry name" value="adh_short"/>
    <property type="match status" value="1"/>
</dbReference>
<keyword evidence="3" id="KW-0812">Transmembrane</keyword>
<accession>C5L197</accession>
<feature type="transmembrane region" description="Helical" evidence="3">
    <location>
        <begin position="67"/>
        <end position="87"/>
    </location>
</feature>
<dbReference type="RefSeq" id="XP_002777688.1">
    <property type="nucleotide sequence ID" value="XM_002777642.1"/>
</dbReference>
<keyword evidence="2" id="KW-0560">Oxidoreductase</keyword>
<dbReference type="Proteomes" id="UP000007800">
    <property type="component" value="Unassembled WGS sequence"/>
</dbReference>
<dbReference type="EMBL" id="GG678232">
    <property type="protein sequence ID" value="EER09504.1"/>
    <property type="molecule type" value="Genomic_DNA"/>
</dbReference>
<keyword evidence="5" id="KW-1185">Reference proteome</keyword>